<gene>
    <name evidence="1" type="ORF">yc1106_03353</name>
</gene>
<keyword evidence="2" id="KW-1185">Reference proteome</keyword>
<sequence length="149" mass="16134">MTSNKPQAFNPPSVPEPPPTYCQVCVTPIVSSSSLVTLAGQTGLQKDGSVPSGIKAQAKAAYESIHKCLEAAGATPRDIIQVRHYIVKETGDKEQDAKDVVDRGWGEEWIEFMDRNADGHRPPDTVVGVASLAKKQLLYECEVTALISR</sequence>
<dbReference type="EMBL" id="CP089275">
    <property type="protein sequence ID" value="USP76079.1"/>
    <property type="molecule type" value="Genomic_DNA"/>
</dbReference>
<dbReference type="Proteomes" id="UP001056012">
    <property type="component" value="Chromosome 2"/>
</dbReference>
<dbReference type="CDD" id="cd00448">
    <property type="entry name" value="YjgF_YER057c_UK114_family"/>
    <property type="match status" value="1"/>
</dbReference>
<dbReference type="PANTHER" id="PTHR43857:SF1">
    <property type="entry name" value="YJGH FAMILY PROTEIN"/>
    <property type="match status" value="1"/>
</dbReference>
<dbReference type="InterPro" id="IPR035959">
    <property type="entry name" value="RutC-like_sf"/>
</dbReference>
<dbReference type="Pfam" id="PF01042">
    <property type="entry name" value="Ribonuc_L-PSP"/>
    <property type="match status" value="1"/>
</dbReference>
<dbReference type="Gene3D" id="3.30.1330.40">
    <property type="entry name" value="RutC-like"/>
    <property type="match status" value="1"/>
</dbReference>
<evidence type="ECO:0008006" key="3">
    <source>
        <dbReference type="Google" id="ProtNLM"/>
    </source>
</evidence>
<evidence type="ECO:0000313" key="2">
    <source>
        <dbReference type="Proteomes" id="UP001056012"/>
    </source>
</evidence>
<proteinExistence type="predicted"/>
<dbReference type="SUPFAM" id="SSF55298">
    <property type="entry name" value="YjgF-like"/>
    <property type="match status" value="1"/>
</dbReference>
<dbReference type="PANTHER" id="PTHR43857">
    <property type="entry name" value="BLR7761 PROTEIN"/>
    <property type="match status" value="1"/>
</dbReference>
<protein>
    <recommendedName>
        <fullName evidence="3">YjgF-like protein</fullName>
    </recommendedName>
</protein>
<evidence type="ECO:0000313" key="1">
    <source>
        <dbReference type="EMBL" id="USP76079.1"/>
    </source>
</evidence>
<dbReference type="AlphaFoldDB" id="A0A9Q8Z4Y6"/>
<organism evidence="1 2">
    <name type="scientific">Curvularia clavata</name>
    <dbReference type="NCBI Taxonomy" id="95742"/>
    <lineage>
        <taxon>Eukaryota</taxon>
        <taxon>Fungi</taxon>
        <taxon>Dikarya</taxon>
        <taxon>Ascomycota</taxon>
        <taxon>Pezizomycotina</taxon>
        <taxon>Dothideomycetes</taxon>
        <taxon>Pleosporomycetidae</taxon>
        <taxon>Pleosporales</taxon>
        <taxon>Pleosporineae</taxon>
        <taxon>Pleosporaceae</taxon>
        <taxon>Curvularia</taxon>
    </lineage>
</organism>
<dbReference type="OrthoDB" id="309640at2759"/>
<name>A0A9Q8Z4Y6_CURCL</name>
<dbReference type="InterPro" id="IPR006175">
    <property type="entry name" value="YjgF/YER057c/UK114"/>
</dbReference>
<dbReference type="VEuPathDB" id="FungiDB:yc1106_03353"/>
<accession>A0A9Q8Z4Y6</accession>
<reference evidence="1" key="1">
    <citation type="submission" date="2021-12" db="EMBL/GenBank/DDBJ databases">
        <title>Curvularia clavata genome.</title>
        <authorList>
            <person name="Cao Y."/>
        </authorList>
    </citation>
    <scope>NUCLEOTIDE SEQUENCE</scope>
    <source>
        <strain evidence="1">Yc1106</strain>
    </source>
</reference>